<evidence type="ECO:0000313" key="5">
    <source>
        <dbReference type="Proteomes" id="UP001432322"/>
    </source>
</evidence>
<sequence>VYLNMLQVNLNQKNVVESRLRDEVRTDKHTVFTAPEVTLEGDCEVVYTVVPESEDRKDKSSLRVTKSINF</sequence>
<keyword evidence="2" id="KW-0758">Storage protein</keyword>
<evidence type="ECO:0000256" key="1">
    <source>
        <dbReference type="ARBA" id="ARBA00022729"/>
    </source>
</evidence>
<evidence type="ECO:0000313" key="4">
    <source>
        <dbReference type="EMBL" id="GMT24467.1"/>
    </source>
</evidence>
<evidence type="ECO:0000259" key="3">
    <source>
        <dbReference type="Pfam" id="PF01347"/>
    </source>
</evidence>
<dbReference type="PANTHER" id="PTHR23345">
    <property type="entry name" value="VITELLOGENIN-RELATED"/>
    <property type="match status" value="1"/>
</dbReference>
<protein>
    <recommendedName>
        <fullName evidence="3">Vitellogenin domain-containing protein</fullName>
    </recommendedName>
</protein>
<name>A0AAV5W0F8_9BILA</name>
<keyword evidence="1" id="KW-0732">Signal</keyword>
<organism evidence="4 5">
    <name type="scientific">Pristionchus fissidentatus</name>
    <dbReference type="NCBI Taxonomy" id="1538716"/>
    <lineage>
        <taxon>Eukaryota</taxon>
        <taxon>Metazoa</taxon>
        <taxon>Ecdysozoa</taxon>
        <taxon>Nematoda</taxon>
        <taxon>Chromadorea</taxon>
        <taxon>Rhabditida</taxon>
        <taxon>Rhabditina</taxon>
        <taxon>Diplogasteromorpha</taxon>
        <taxon>Diplogasteroidea</taxon>
        <taxon>Neodiplogasteridae</taxon>
        <taxon>Pristionchus</taxon>
    </lineage>
</organism>
<accession>A0AAV5W0F8</accession>
<dbReference type="Gene3D" id="2.30.230.10">
    <property type="entry name" value="Lipovitellin, beta-sheet shell regions, chain A"/>
    <property type="match status" value="1"/>
</dbReference>
<feature type="non-terminal residue" evidence="4">
    <location>
        <position position="70"/>
    </location>
</feature>
<dbReference type="InterPro" id="IPR050733">
    <property type="entry name" value="Vitellogenin/Apolipophorin"/>
</dbReference>
<feature type="domain" description="Vitellogenin" evidence="3">
    <location>
        <begin position="3"/>
        <end position="70"/>
    </location>
</feature>
<dbReference type="SUPFAM" id="SSF56968">
    <property type="entry name" value="Lipovitellin-phosvitin complex, beta-sheet shell regions"/>
    <property type="match status" value="1"/>
</dbReference>
<dbReference type="EMBL" id="BTSY01000004">
    <property type="protein sequence ID" value="GMT24467.1"/>
    <property type="molecule type" value="Genomic_DNA"/>
</dbReference>
<dbReference type="PANTHER" id="PTHR23345:SF15">
    <property type="entry name" value="VITELLOGENIN 1-RELATED"/>
    <property type="match status" value="1"/>
</dbReference>
<dbReference type="Proteomes" id="UP001432322">
    <property type="component" value="Unassembled WGS sequence"/>
</dbReference>
<evidence type="ECO:0000256" key="2">
    <source>
        <dbReference type="ARBA" id="ARBA00022761"/>
    </source>
</evidence>
<dbReference type="InterPro" id="IPR015819">
    <property type="entry name" value="Lipid_transp_b-sht_shell"/>
</dbReference>
<keyword evidence="5" id="KW-1185">Reference proteome</keyword>
<gene>
    <name evidence="4" type="ORF">PFISCL1PPCAC_15764</name>
</gene>
<dbReference type="InterPro" id="IPR015816">
    <property type="entry name" value="Vitellinogen_b-sht_N"/>
</dbReference>
<dbReference type="GO" id="GO:0005319">
    <property type="term" value="F:lipid transporter activity"/>
    <property type="evidence" value="ECO:0007669"/>
    <property type="project" value="InterPro"/>
</dbReference>
<dbReference type="Pfam" id="PF01347">
    <property type="entry name" value="Vitellogenin_N"/>
    <property type="match status" value="1"/>
</dbReference>
<feature type="non-terminal residue" evidence="4">
    <location>
        <position position="1"/>
    </location>
</feature>
<proteinExistence type="predicted"/>
<comment type="caution">
    <text evidence="4">The sequence shown here is derived from an EMBL/GenBank/DDBJ whole genome shotgun (WGS) entry which is preliminary data.</text>
</comment>
<dbReference type="AlphaFoldDB" id="A0AAV5W0F8"/>
<reference evidence="4" key="1">
    <citation type="submission" date="2023-10" db="EMBL/GenBank/DDBJ databases">
        <title>Genome assembly of Pristionchus species.</title>
        <authorList>
            <person name="Yoshida K."/>
            <person name="Sommer R.J."/>
        </authorList>
    </citation>
    <scope>NUCLEOTIDE SEQUENCE</scope>
    <source>
        <strain evidence="4">RS5133</strain>
    </source>
</reference>
<dbReference type="InterPro" id="IPR001747">
    <property type="entry name" value="Vitellogenin_N"/>
</dbReference>